<name>A0A0C3DXC5_9AGAM</name>
<dbReference type="HOGENOM" id="CLU_121086_0_0_1"/>
<dbReference type="AlphaFoldDB" id="A0A0C3DXC5"/>
<accession>A0A0C3DXC5</accession>
<dbReference type="STRING" id="1036808.A0A0C3DXC5"/>
<dbReference type="OrthoDB" id="3437960at2759"/>
<dbReference type="EMBL" id="KN822060">
    <property type="protein sequence ID" value="KIM60561.1"/>
    <property type="molecule type" value="Genomic_DNA"/>
</dbReference>
<dbReference type="Proteomes" id="UP000053989">
    <property type="component" value="Unassembled WGS sequence"/>
</dbReference>
<evidence type="ECO:0000313" key="2">
    <source>
        <dbReference type="Proteomes" id="UP000053989"/>
    </source>
</evidence>
<reference evidence="2" key="2">
    <citation type="submission" date="2015-01" db="EMBL/GenBank/DDBJ databases">
        <title>Evolutionary Origins and Diversification of the Mycorrhizal Mutualists.</title>
        <authorList>
            <consortium name="DOE Joint Genome Institute"/>
            <consortium name="Mycorrhizal Genomics Consortium"/>
            <person name="Kohler A."/>
            <person name="Kuo A."/>
            <person name="Nagy L.G."/>
            <person name="Floudas D."/>
            <person name="Copeland A."/>
            <person name="Barry K.W."/>
            <person name="Cichocki N."/>
            <person name="Veneault-Fourrey C."/>
            <person name="LaButti K."/>
            <person name="Lindquist E.A."/>
            <person name="Lipzen A."/>
            <person name="Lundell T."/>
            <person name="Morin E."/>
            <person name="Murat C."/>
            <person name="Riley R."/>
            <person name="Ohm R."/>
            <person name="Sun H."/>
            <person name="Tunlid A."/>
            <person name="Henrissat B."/>
            <person name="Grigoriev I.V."/>
            <person name="Hibbett D.S."/>
            <person name="Martin F."/>
        </authorList>
    </citation>
    <scope>NUCLEOTIDE SEQUENCE [LARGE SCALE GENOMIC DNA]</scope>
    <source>
        <strain evidence="2">Foug A</strain>
    </source>
</reference>
<reference evidence="1 2" key="1">
    <citation type="submission" date="2014-04" db="EMBL/GenBank/DDBJ databases">
        <authorList>
            <consortium name="DOE Joint Genome Institute"/>
            <person name="Kuo A."/>
            <person name="Kohler A."/>
            <person name="Nagy L.G."/>
            <person name="Floudas D."/>
            <person name="Copeland A."/>
            <person name="Barry K.W."/>
            <person name="Cichocki N."/>
            <person name="Veneault-Fourrey C."/>
            <person name="LaButti K."/>
            <person name="Lindquist E.A."/>
            <person name="Lipzen A."/>
            <person name="Lundell T."/>
            <person name="Morin E."/>
            <person name="Murat C."/>
            <person name="Sun H."/>
            <person name="Tunlid A."/>
            <person name="Henrissat B."/>
            <person name="Grigoriev I.V."/>
            <person name="Hibbett D.S."/>
            <person name="Martin F."/>
            <person name="Nordberg H.P."/>
            <person name="Cantor M.N."/>
            <person name="Hua S.X."/>
        </authorList>
    </citation>
    <scope>NUCLEOTIDE SEQUENCE [LARGE SCALE GENOMIC DNA]</scope>
    <source>
        <strain evidence="1 2">Foug A</strain>
    </source>
</reference>
<sequence>MQPGDMLVPNSVISQLSYNVLTDYSANAPSEVQPAHASGSTFPFLSHHPPALVVNYTCKIGVGCSLPLESTTRFIRLHLREHGYVHKDRERASCPWQGCGKEMRWTNVARHIMEAHLGDRLPCRNCGKLYKRKGALDVHIKKCN</sequence>
<dbReference type="Gene3D" id="3.30.160.60">
    <property type="entry name" value="Classic Zinc Finger"/>
    <property type="match status" value="1"/>
</dbReference>
<keyword evidence="2" id="KW-1185">Reference proteome</keyword>
<evidence type="ECO:0008006" key="3">
    <source>
        <dbReference type="Google" id="ProtNLM"/>
    </source>
</evidence>
<organism evidence="1 2">
    <name type="scientific">Scleroderma citrinum Foug A</name>
    <dbReference type="NCBI Taxonomy" id="1036808"/>
    <lineage>
        <taxon>Eukaryota</taxon>
        <taxon>Fungi</taxon>
        <taxon>Dikarya</taxon>
        <taxon>Basidiomycota</taxon>
        <taxon>Agaricomycotina</taxon>
        <taxon>Agaricomycetes</taxon>
        <taxon>Agaricomycetidae</taxon>
        <taxon>Boletales</taxon>
        <taxon>Sclerodermatineae</taxon>
        <taxon>Sclerodermataceae</taxon>
        <taxon>Scleroderma</taxon>
    </lineage>
</organism>
<dbReference type="InParanoid" id="A0A0C3DXC5"/>
<gene>
    <name evidence="1" type="ORF">SCLCIDRAFT_1216629</name>
</gene>
<protein>
    <recommendedName>
        <fullName evidence="3">C2H2-type domain-containing protein</fullName>
    </recommendedName>
</protein>
<proteinExistence type="predicted"/>
<evidence type="ECO:0000313" key="1">
    <source>
        <dbReference type="EMBL" id="KIM60561.1"/>
    </source>
</evidence>